<dbReference type="PANTHER" id="PTHR14454">
    <property type="entry name" value="GRB2-ASSOCIATED AND REGULATOR OF MAPK PROTEIN FAMILY MEMBER"/>
    <property type="match status" value="1"/>
</dbReference>
<gene>
    <name evidence="3" type="primary">Hypp1126</name>
    <name evidence="3" type="ORF">BLAG_LOCUS13087</name>
</gene>
<organism evidence="3 4">
    <name type="scientific">Branchiostoma lanceolatum</name>
    <name type="common">Common lancelet</name>
    <name type="synonym">Amphioxus lanceolatum</name>
    <dbReference type="NCBI Taxonomy" id="7740"/>
    <lineage>
        <taxon>Eukaryota</taxon>
        <taxon>Metazoa</taxon>
        <taxon>Chordata</taxon>
        <taxon>Cephalochordata</taxon>
        <taxon>Leptocardii</taxon>
        <taxon>Amphioxiformes</taxon>
        <taxon>Branchiostomatidae</taxon>
        <taxon>Branchiostoma</taxon>
    </lineage>
</organism>
<dbReference type="OrthoDB" id="10004545at2759"/>
<evidence type="ECO:0000259" key="2">
    <source>
        <dbReference type="Pfam" id="PF12736"/>
    </source>
</evidence>
<proteinExistence type="predicted"/>
<dbReference type="AlphaFoldDB" id="A0A8J9ZGK2"/>
<name>A0A8J9ZGK2_BRALA</name>
<sequence>MGNNQAARIRQRAKNLEWTDEILSPGEVLNKYDLPVFVAVAREDPQADLTKDEIFLLRSSYSERDVFARKVHMTSGRLYGPLLTIPLKHPAKFVIFKKVFYSGVNELLRANPFPESFRVEENVTWGESGRSQEAFELLGLLSTRMSQTQNKDGGPAFAKDLSKKKPKVINMSAEVGDCLTAIDKTEPVEDFEEVDLKISQVGGKKETSTLKKIKRSFKGKRESKKTKTATQPMGYMVCTNQTGGLVCLHTDCTGRFSAYLPEQYTMEELLENFELPGDVEVVGGQLPNDHPNFGGRLRLLSFCTETFIVVNGLPMPGEVTEAGAQAVMTAELSIDSDVRFTPASKSSPQNTELLKLLQGHLQRVRP</sequence>
<evidence type="ECO:0000313" key="3">
    <source>
        <dbReference type="EMBL" id="CAH1253262.1"/>
    </source>
</evidence>
<feature type="domain" description="CABIT" evidence="2">
    <location>
        <begin position="34"/>
        <end position="339"/>
    </location>
</feature>
<dbReference type="InterPro" id="IPR052281">
    <property type="entry name" value="GAREM"/>
</dbReference>
<protein>
    <submittedName>
        <fullName evidence="3">Hypp1126 protein</fullName>
    </submittedName>
</protein>
<keyword evidence="1" id="KW-0597">Phosphoprotein</keyword>
<evidence type="ECO:0000313" key="4">
    <source>
        <dbReference type="Proteomes" id="UP000838412"/>
    </source>
</evidence>
<dbReference type="PANTHER" id="PTHR14454:SF12">
    <property type="entry name" value="GRB2-ASSOCIATED AND REGULATOR OF MAPK PROTEIN 2-LIKE"/>
    <property type="match status" value="1"/>
</dbReference>
<dbReference type="EMBL" id="OV696687">
    <property type="protein sequence ID" value="CAH1253262.1"/>
    <property type="molecule type" value="Genomic_DNA"/>
</dbReference>
<evidence type="ECO:0000256" key="1">
    <source>
        <dbReference type="ARBA" id="ARBA00022553"/>
    </source>
</evidence>
<reference evidence="3" key="1">
    <citation type="submission" date="2022-01" db="EMBL/GenBank/DDBJ databases">
        <authorList>
            <person name="Braso-Vives M."/>
        </authorList>
    </citation>
    <scope>NUCLEOTIDE SEQUENCE</scope>
</reference>
<dbReference type="Proteomes" id="UP000838412">
    <property type="component" value="Chromosome 2"/>
</dbReference>
<dbReference type="InterPro" id="IPR025946">
    <property type="entry name" value="CABIT_dom"/>
</dbReference>
<dbReference type="Pfam" id="PF12736">
    <property type="entry name" value="CABIT"/>
    <property type="match status" value="1"/>
</dbReference>
<keyword evidence="4" id="KW-1185">Reference proteome</keyword>
<accession>A0A8J9ZGK2</accession>